<evidence type="ECO:0000256" key="6">
    <source>
        <dbReference type="ARBA" id="ARBA00022679"/>
    </source>
</evidence>
<name>A0ABQ3VHJ6_9CHLR</name>
<dbReference type="InterPro" id="IPR005475">
    <property type="entry name" value="Transketolase-like_Pyr-bd"/>
</dbReference>
<keyword evidence="14" id="KW-1185">Reference proteome</keyword>
<dbReference type="SMART" id="SM00861">
    <property type="entry name" value="Transket_pyr"/>
    <property type="match status" value="1"/>
</dbReference>
<keyword evidence="8" id="KW-0460">Magnesium</keyword>
<dbReference type="RefSeq" id="WP_201362843.1">
    <property type="nucleotide sequence ID" value="NZ_BNJJ01000008.1"/>
</dbReference>
<dbReference type="InterPro" id="IPR005477">
    <property type="entry name" value="Dxylulose-5-P_synthase"/>
</dbReference>
<evidence type="ECO:0000256" key="1">
    <source>
        <dbReference type="ARBA" id="ARBA00001946"/>
    </source>
</evidence>
<evidence type="ECO:0000256" key="7">
    <source>
        <dbReference type="ARBA" id="ARBA00022723"/>
    </source>
</evidence>
<protein>
    <recommendedName>
        <fullName evidence="5">1-deoxy-D-xylulose-5-phosphate synthase</fullName>
        <ecNumber evidence="5">2.2.1.7</ecNumber>
    </recommendedName>
</protein>
<evidence type="ECO:0000256" key="9">
    <source>
        <dbReference type="ARBA" id="ARBA00022977"/>
    </source>
</evidence>
<dbReference type="InterPro" id="IPR033248">
    <property type="entry name" value="Transketolase_C"/>
</dbReference>
<evidence type="ECO:0000313" key="13">
    <source>
        <dbReference type="EMBL" id="GHO85179.1"/>
    </source>
</evidence>
<gene>
    <name evidence="13" type="ORF">KSZ_31850</name>
</gene>
<evidence type="ECO:0000256" key="4">
    <source>
        <dbReference type="ARBA" id="ARBA00011738"/>
    </source>
</evidence>
<dbReference type="Proteomes" id="UP000635565">
    <property type="component" value="Unassembled WGS sequence"/>
</dbReference>
<organism evidence="13 14">
    <name type="scientific">Dictyobacter formicarum</name>
    <dbReference type="NCBI Taxonomy" id="2778368"/>
    <lineage>
        <taxon>Bacteria</taxon>
        <taxon>Bacillati</taxon>
        <taxon>Chloroflexota</taxon>
        <taxon>Ktedonobacteria</taxon>
        <taxon>Ktedonobacterales</taxon>
        <taxon>Dictyobacteraceae</taxon>
        <taxon>Dictyobacter</taxon>
    </lineage>
</organism>
<evidence type="ECO:0000256" key="5">
    <source>
        <dbReference type="ARBA" id="ARBA00013150"/>
    </source>
</evidence>
<proteinExistence type="inferred from homology"/>
<evidence type="ECO:0000256" key="2">
    <source>
        <dbReference type="ARBA" id="ARBA00004980"/>
    </source>
</evidence>
<comment type="cofactor">
    <cofactor evidence="1">
        <name>Mg(2+)</name>
        <dbReference type="ChEBI" id="CHEBI:18420"/>
    </cofactor>
</comment>
<comment type="pathway">
    <text evidence="2">Metabolic intermediate biosynthesis; 1-deoxy-D-xylulose 5-phosphate biosynthesis; 1-deoxy-D-xylulose 5-phosphate from D-glyceraldehyde 3-phosphate and pyruvate: step 1/1.</text>
</comment>
<evidence type="ECO:0000256" key="11">
    <source>
        <dbReference type="ARBA" id="ARBA00023229"/>
    </source>
</evidence>
<evidence type="ECO:0000259" key="12">
    <source>
        <dbReference type="SMART" id="SM00861"/>
    </source>
</evidence>
<dbReference type="PANTHER" id="PTHR43322:SF5">
    <property type="entry name" value="1-DEOXY-D-XYLULOSE-5-PHOSPHATE SYNTHASE, CHLOROPLASTIC"/>
    <property type="match status" value="1"/>
</dbReference>
<dbReference type="InterPro" id="IPR029061">
    <property type="entry name" value="THDP-binding"/>
</dbReference>
<evidence type="ECO:0000256" key="8">
    <source>
        <dbReference type="ARBA" id="ARBA00022842"/>
    </source>
</evidence>
<dbReference type="Gene3D" id="3.40.50.920">
    <property type="match status" value="1"/>
</dbReference>
<comment type="subunit">
    <text evidence="4">Homodimer.</text>
</comment>
<dbReference type="SUPFAM" id="SSF52922">
    <property type="entry name" value="TK C-terminal domain-like"/>
    <property type="match status" value="1"/>
</dbReference>
<evidence type="ECO:0000313" key="14">
    <source>
        <dbReference type="Proteomes" id="UP000635565"/>
    </source>
</evidence>
<keyword evidence="9" id="KW-0784">Thiamine biosynthesis</keyword>
<dbReference type="EC" id="2.2.1.7" evidence="5"/>
<evidence type="ECO:0000256" key="10">
    <source>
        <dbReference type="ARBA" id="ARBA00023052"/>
    </source>
</evidence>
<dbReference type="Pfam" id="PF02780">
    <property type="entry name" value="Transketolase_C"/>
    <property type="match status" value="1"/>
</dbReference>
<dbReference type="SUPFAM" id="SSF52518">
    <property type="entry name" value="Thiamin diphosphate-binding fold (THDP-binding)"/>
    <property type="match status" value="1"/>
</dbReference>
<dbReference type="Pfam" id="PF02779">
    <property type="entry name" value="Transket_pyr"/>
    <property type="match status" value="1"/>
</dbReference>
<feature type="domain" description="Transketolase-like pyrimidine-binding" evidence="12">
    <location>
        <begin position="6"/>
        <end position="170"/>
    </location>
</feature>
<comment type="similarity">
    <text evidence="3">Belongs to the transketolase family. DXPS subfamily.</text>
</comment>
<keyword evidence="10" id="KW-0786">Thiamine pyrophosphate</keyword>
<keyword evidence="11" id="KW-0414">Isoprene biosynthesis</keyword>
<sequence length="311" mass="34103">MTITAIPMRTQMQYTLADLAEQDPRLMILLADISINYFDQIQQRYPERVHNLGILEQTLIGTGAGVAMEGFIPVLHSIAPFLVERPFEQIKLDFCYQGLQGNFISIGASYDYSTEGMTHHGTGDVQILRSLPGMQIVVPGTGAEFDRLFRAAYANGSPTYYRLSEQENPTDQPVEFGKLSVVKEGKTATIIAVGPALRHVLPAVTDLDVTVLYCTTVAPFDSETLRHYAHQNIILVEPYYSGGLSADISAALKHIPIRLEAIGVPHVLPIHYGSIEQHDIANGLTPEEIRRKILSFLSMGADVAPAPGSIS</sequence>
<dbReference type="InterPro" id="IPR009014">
    <property type="entry name" value="Transketo_C/PFOR_II"/>
</dbReference>
<dbReference type="Gene3D" id="3.40.50.970">
    <property type="match status" value="1"/>
</dbReference>
<accession>A0ABQ3VHJ6</accession>
<keyword evidence="6" id="KW-0808">Transferase</keyword>
<keyword evidence="7" id="KW-0479">Metal-binding</keyword>
<dbReference type="PANTHER" id="PTHR43322">
    <property type="entry name" value="1-D-DEOXYXYLULOSE 5-PHOSPHATE SYNTHASE-RELATED"/>
    <property type="match status" value="1"/>
</dbReference>
<reference evidence="13 14" key="1">
    <citation type="journal article" date="2021" name="Int. J. Syst. Evol. Microbiol.">
        <title>Reticulibacter mediterranei gen. nov., sp. nov., within the new family Reticulibacteraceae fam. nov., and Ktedonospora formicarum gen. nov., sp. nov., Ktedonobacter robiniae sp. nov., Dictyobacter formicarum sp. nov. and Dictyobacter arantiisoli sp. nov., belonging to the class Ktedonobacteria.</title>
        <authorList>
            <person name="Yabe S."/>
            <person name="Zheng Y."/>
            <person name="Wang C.M."/>
            <person name="Sakai Y."/>
            <person name="Abe K."/>
            <person name="Yokota A."/>
            <person name="Donadio S."/>
            <person name="Cavaletti L."/>
            <person name="Monciardini P."/>
        </authorList>
    </citation>
    <scope>NUCLEOTIDE SEQUENCE [LARGE SCALE GENOMIC DNA]</scope>
    <source>
        <strain evidence="13 14">SOSP1-9</strain>
    </source>
</reference>
<dbReference type="CDD" id="cd07033">
    <property type="entry name" value="TPP_PYR_DXS_TK_like"/>
    <property type="match status" value="1"/>
</dbReference>
<dbReference type="EMBL" id="BNJJ01000008">
    <property type="protein sequence ID" value="GHO85179.1"/>
    <property type="molecule type" value="Genomic_DNA"/>
</dbReference>
<comment type="caution">
    <text evidence="13">The sequence shown here is derived from an EMBL/GenBank/DDBJ whole genome shotgun (WGS) entry which is preliminary data.</text>
</comment>
<evidence type="ECO:0000256" key="3">
    <source>
        <dbReference type="ARBA" id="ARBA00011081"/>
    </source>
</evidence>